<evidence type="ECO:0000256" key="13">
    <source>
        <dbReference type="SAM" id="SignalP"/>
    </source>
</evidence>
<dbReference type="AlphaFoldDB" id="A0A520M996"/>
<dbReference type="InterPro" id="IPR036942">
    <property type="entry name" value="Beta-barrel_TonB_sf"/>
</dbReference>
<keyword evidence="5 11" id="KW-0812">Transmembrane</keyword>
<dbReference type="Pfam" id="PF00593">
    <property type="entry name" value="TonB_dep_Rec_b-barrel"/>
    <property type="match status" value="1"/>
</dbReference>
<evidence type="ECO:0000313" key="17">
    <source>
        <dbReference type="Proteomes" id="UP000318359"/>
    </source>
</evidence>
<evidence type="ECO:0000256" key="8">
    <source>
        <dbReference type="ARBA" id="ARBA00023077"/>
    </source>
</evidence>
<dbReference type="GO" id="GO:0009279">
    <property type="term" value="C:cell outer membrane"/>
    <property type="evidence" value="ECO:0007669"/>
    <property type="project" value="UniProtKB-SubCell"/>
</dbReference>
<dbReference type="Proteomes" id="UP000318359">
    <property type="component" value="Unassembled WGS sequence"/>
</dbReference>
<evidence type="ECO:0000256" key="11">
    <source>
        <dbReference type="PROSITE-ProRule" id="PRU01360"/>
    </source>
</evidence>
<evidence type="ECO:0000256" key="1">
    <source>
        <dbReference type="ARBA" id="ARBA00004571"/>
    </source>
</evidence>
<feature type="domain" description="TonB-dependent receptor plug" evidence="15">
    <location>
        <begin position="49"/>
        <end position="161"/>
    </location>
</feature>
<keyword evidence="8 12" id="KW-0798">TonB box</keyword>
<evidence type="ECO:0000256" key="12">
    <source>
        <dbReference type="RuleBase" id="RU003357"/>
    </source>
</evidence>
<dbReference type="Gene3D" id="2.40.170.20">
    <property type="entry name" value="TonB-dependent receptor, beta-barrel domain"/>
    <property type="match status" value="2"/>
</dbReference>
<evidence type="ECO:0000256" key="5">
    <source>
        <dbReference type="ARBA" id="ARBA00022692"/>
    </source>
</evidence>
<keyword evidence="7" id="KW-0406">Ion transport</keyword>
<gene>
    <name evidence="16" type="ORF">EVB00_01955</name>
</gene>
<comment type="caution">
    <text evidence="16">The sequence shown here is derived from an EMBL/GenBank/DDBJ whole genome shotgun (WGS) entry which is preliminary data.</text>
</comment>
<evidence type="ECO:0000313" key="16">
    <source>
        <dbReference type="EMBL" id="RZO17797.1"/>
    </source>
</evidence>
<dbReference type="InterPro" id="IPR039426">
    <property type="entry name" value="TonB-dep_rcpt-like"/>
</dbReference>
<dbReference type="InterPro" id="IPR012910">
    <property type="entry name" value="Plug_dom"/>
</dbReference>
<keyword evidence="3 11" id="KW-1134">Transmembrane beta strand</keyword>
<comment type="subcellular location">
    <subcellularLocation>
        <location evidence="1 11">Cell outer membrane</location>
        <topology evidence="1 11">Multi-pass membrane protein</topology>
    </subcellularLocation>
</comment>
<dbReference type="InterPro" id="IPR000531">
    <property type="entry name" value="Beta-barrel_TonB"/>
</dbReference>
<feature type="domain" description="TonB-dependent receptor-like beta-barrel" evidence="14">
    <location>
        <begin position="351"/>
        <end position="770"/>
    </location>
</feature>
<evidence type="ECO:0000256" key="6">
    <source>
        <dbReference type="ARBA" id="ARBA00023004"/>
    </source>
</evidence>
<dbReference type="SUPFAM" id="SSF56935">
    <property type="entry name" value="Porins"/>
    <property type="match status" value="1"/>
</dbReference>
<evidence type="ECO:0000259" key="14">
    <source>
        <dbReference type="Pfam" id="PF00593"/>
    </source>
</evidence>
<keyword evidence="9 11" id="KW-0472">Membrane</keyword>
<accession>A0A520M996</accession>
<evidence type="ECO:0000256" key="7">
    <source>
        <dbReference type="ARBA" id="ARBA00023065"/>
    </source>
</evidence>
<dbReference type="PROSITE" id="PS52016">
    <property type="entry name" value="TONB_DEPENDENT_REC_3"/>
    <property type="match status" value="1"/>
</dbReference>
<dbReference type="EMBL" id="SHBM01000023">
    <property type="protein sequence ID" value="RZO17797.1"/>
    <property type="molecule type" value="Genomic_DNA"/>
</dbReference>
<evidence type="ECO:0000256" key="3">
    <source>
        <dbReference type="ARBA" id="ARBA00022452"/>
    </source>
</evidence>
<reference evidence="16 17" key="1">
    <citation type="submission" date="2019-02" db="EMBL/GenBank/DDBJ databases">
        <title>Prokaryotic population dynamics and viral predation in marine succession experiment using metagenomics: the confinement effect.</title>
        <authorList>
            <person name="Haro-Moreno J.M."/>
            <person name="Rodriguez-Valera F."/>
            <person name="Lopez-Perez M."/>
        </authorList>
    </citation>
    <scope>NUCLEOTIDE SEQUENCE [LARGE SCALE GENOMIC DNA]</scope>
    <source>
        <strain evidence="16">MED-G167</strain>
    </source>
</reference>
<proteinExistence type="inferred from homology"/>
<keyword evidence="6" id="KW-0408">Iron</keyword>
<keyword evidence="10 11" id="KW-0998">Cell outer membrane</keyword>
<evidence type="ECO:0000256" key="10">
    <source>
        <dbReference type="ARBA" id="ARBA00023237"/>
    </source>
</evidence>
<feature type="signal peptide" evidence="13">
    <location>
        <begin position="1"/>
        <end position="22"/>
    </location>
</feature>
<evidence type="ECO:0008006" key="18">
    <source>
        <dbReference type="Google" id="ProtNLM"/>
    </source>
</evidence>
<evidence type="ECO:0000256" key="4">
    <source>
        <dbReference type="ARBA" id="ARBA00022496"/>
    </source>
</evidence>
<evidence type="ECO:0000256" key="9">
    <source>
        <dbReference type="ARBA" id="ARBA00023136"/>
    </source>
</evidence>
<keyword evidence="2 11" id="KW-0813">Transport</keyword>
<organism evidence="16 17">
    <name type="scientific">SAR86 cluster bacterium</name>
    <dbReference type="NCBI Taxonomy" id="2030880"/>
    <lineage>
        <taxon>Bacteria</taxon>
        <taxon>Pseudomonadati</taxon>
        <taxon>Pseudomonadota</taxon>
        <taxon>Gammaproteobacteria</taxon>
        <taxon>SAR86 cluster</taxon>
    </lineage>
</organism>
<feature type="chain" id="PRO_5021791542" description="TonB-dependent receptor" evidence="13">
    <location>
        <begin position="23"/>
        <end position="830"/>
    </location>
</feature>
<keyword evidence="13" id="KW-0732">Signal</keyword>
<dbReference type="PANTHER" id="PTHR32552">
    <property type="entry name" value="FERRICHROME IRON RECEPTOR-RELATED"/>
    <property type="match status" value="1"/>
</dbReference>
<name>A0A520M996_9GAMM</name>
<dbReference type="Pfam" id="PF07715">
    <property type="entry name" value="Plug"/>
    <property type="match status" value="1"/>
</dbReference>
<comment type="similarity">
    <text evidence="11 12">Belongs to the TonB-dependent receptor family.</text>
</comment>
<sequence>MYFRKFNFYISFLFIISFPAISQENVDSTNGVTDLEEIVVTATSRESSVLDVPYNISTISGSDLEERAIQDAGELLRNFAGISSIDRGYRNAGTTNNARIRGLNVDSSALQDYPVSSVASVSTYVDKSPVFANFLLKDLSRVEVLRGPQGTLYGSGALGGTVRYITNDPIIGEMSGKVNVTASNVNGSNSNGQTADLVFNAPISDKVAYRGVYSNVDYPGITDYINVFETTDIPAFDSWFGTIDPSYGVPTPKQGVGYPDFITSPPVVNTVEDADTVEIEFFRHKLLIDISDNLELVLSATSQEDEIGGRRQASTGTKYVLNSSCTSLLDAGCYSTSTYGEYENGALMLEPSERDVEVYAAEFTYDAEDFDLIVSLSNYEKNGSSITDNTGYFAGVDVYTSALAGYYNQAVGGIWATPSRPYSPSHRQYNDSADTFEIKYISEISEKFDYILGYFNQSQDMSRSQQTYIKGVNAWKGWYWGVDYVVDPNEQDFDYFVGESIDHEAFYGEFTFHLTDEYDLTLGFRDFTSDADANMNMSFKLYNVGPATDTSSNSDSDTLLKANLSYKPADNITYFATMSEGFRRGGVNAVPTEGTFIEEDGWVPFESDTVTNLEVGVKGFMGDTYYNMSFYNVTWDNPQLNTATPIYGYYAVINGEEAETRGMDVEMQGNVGALDWNIGYALNDTNLSEDLYTPASVPVLYAGKGAQLPGSPERTVNIGVAYTHYFNSGVGLAQRIDYYSQSETRNYIGESSKYDTNFDGFRLINMSSTFFKDKTYVSIFMKNITNERGVTGAFLNPAFGPNPSQGFYGSNNREFYALPRTLGISINRTF</sequence>
<dbReference type="GO" id="GO:0006826">
    <property type="term" value="P:iron ion transport"/>
    <property type="evidence" value="ECO:0007669"/>
    <property type="project" value="UniProtKB-KW"/>
</dbReference>
<keyword evidence="4" id="KW-0410">Iron transport</keyword>
<evidence type="ECO:0000259" key="15">
    <source>
        <dbReference type="Pfam" id="PF07715"/>
    </source>
</evidence>
<evidence type="ECO:0000256" key="2">
    <source>
        <dbReference type="ARBA" id="ARBA00022448"/>
    </source>
</evidence>
<dbReference type="PANTHER" id="PTHR32552:SF81">
    <property type="entry name" value="TONB-DEPENDENT OUTER MEMBRANE RECEPTOR"/>
    <property type="match status" value="1"/>
</dbReference>
<protein>
    <recommendedName>
        <fullName evidence="18">TonB-dependent receptor</fullName>
    </recommendedName>
</protein>